<evidence type="ECO:0008006" key="4">
    <source>
        <dbReference type="Google" id="ProtNLM"/>
    </source>
</evidence>
<evidence type="ECO:0000313" key="2">
    <source>
        <dbReference type="EMBL" id="BDP41963.1"/>
    </source>
</evidence>
<keyword evidence="3" id="KW-1185">Reference proteome</keyword>
<keyword evidence="1" id="KW-0732">Signal</keyword>
<gene>
    <name evidence="2" type="ORF">DAETH_19320</name>
</gene>
<dbReference type="RefSeq" id="WP_264774681.1">
    <property type="nucleotide sequence ID" value="NZ_AP026560.1"/>
</dbReference>
<reference evidence="2" key="1">
    <citation type="submission" date="2022-07" db="EMBL/GenBank/DDBJ databases">
        <title>Complete Genome Sequence of the Radioresistant Bacterium Deinococcus aetherius ST0316, Isolated from the Air Dust collected in Lower Stratosphere above Japan.</title>
        <authorList>
            <person name="Satoh K."/>
            <person name="Hagiwara K."/>
            <person name="Katsumata K."/>
            <person name="Kubo A."/>
            <person name="Yokobori S."/>
            <person name="Yamagishi A."/>
            <person name="Oono Y."/>
            <person name="Narumi I."/>
        </authorList>
    </citation>
    <scope>NUCLEOTIDE SEQUENCE</scope>
    <source>
        <strain evidence="2">ST0316</strain>
    </source>
</reference>
<dbReference type="SUPFAM" id="SSF48452">
    <property type="entry name" value="TPR-like"/>
    <property type="match status" value="1"/>
</dbReference>
<dbReference type="InterPro" id="IPR011990">
    <property type="entry name" value="TPR-like_helical_dom_sf"/>
</dbReference>
<feature type="signal peptide" evidence="1">
    <location>
        <begin position="1"/>
        <end position="23"/>
    </location>
</feature>
<sequence length="236" mass="24773">MRLSLTRPALVTLALTAAATAGAQSQQAAQALFDEGKWQEAASSAAALNTGAGFALAAEATTAGAALSPDNQKKALFEKAQGYARQAIALDKNNADAYFELARAEGRLAQYSGILNSLNLAGDMRKNLDQALKLKPNMAGAYVALGLWHANLVAKGRAATFVTGARANQITPNFEKAIALEPGVAVHRIEYANALLLQGNKAGAAAQLQKAVSLPAETFWQKRDLEEAKARLASLQ</sequence>
<name>A0ABM8ADW4_9DEIO</name>
<feature type="chain" id="PRO_5045468605" description="Tetratricopeptide repeat protein" evidence="1">
    <location>
        <begin position="24"/>
        <end position="236"/>
    </location>
</feature>
<organism evidence="2 3">
    <name type="scientific">Deinococcus aetherius</name>
    <dbReference type="NCBI Taxonomy" id="200252"/>
    <lineage>
        <taxon>Bacteria</taxon>
        <taxon>Thermotogati</taxon>
        <taxon>Deinococcota</taxon>
        <taxon>Deinococci</taxon>
        <taxon>Deinococcales</taxon>
        <taxon>Deinococcaceae</taxon>
        <taxon>Deinococcus</taxon>
    </lineage>
</organism>
<evidence type="ECO:0000256" key="1">
    <source>
        <dbReference type="SAM" id="SignalP"/>
    </source>
</evidence>
<protein>
    <recommendedName>
        <fullName evidence="4">Tetratricopeptide repeat protein</fullName>
    </recommendedName>
</protein>
<dbReference type="Proteomes" id="UP001064971">
    <property type="component" value="Chromosome"/>
</dbReference>
<proteinExistence type="predicted"/>
<dbReference type="EMBL" id="AP026560">
    <property type="protein sequence ID" value="BDP41963.1"/>
    <property type="molecule type" value="Genomic_DNA"/>
</dbReference>
<evidence type="ECO:0000313" key="3">
    <source>
        <dbReference type="Proteomes" id="UP001064971"/>
    </source>
</evidence>
<dbReference type="Gene3D" id="1.25.40.10">
    <property type="entry name" value="Tetratricopeptide repeat domain"/>
    <property type="match status" value="1"/>
</dbReference>
<accession>A0ABM8ADW4</accession>